<evidence type="ECO:0000313" key="2">
    <source>
        <dbReference type="EMBL" id="MDX8418969.1"/>
    </source>
</evidence>
<dbReference type="Proteomes" id="UP001286174">
    <property type="component" value="Unassembled WGS sequence"/>
</dbReference>
<dbReference type="RefSeq" id="WP_370595531.1">
    <property type="nucleotide sequence ID" value="NZ_JALBUR010000003.1"/>
</dbReference>
<keyword evidence="1" id="KW-0812">Transmembrane</keyword>
<dbReference type="EMBL" id="JALBUR010000003">
    <property type="protein sequence ID" value="MDX8418969.1"/>
    <property type="molecule type" value="Genomic_DNA"/>
</dbReference>
<proteinExistence type="predicted"/>
<sequence>MNMYEKIRHLIRTNAWYDFGIWTGISIVLAGVILLGWHQRWSLDAFVLVAAMVLIPGAVILLCVCQHRLAKLRTLIQSGGTVDEFKEETWIVLQKGLFLGRNWLVQQDGSHVFPVQRQQIQDLQVERRLDGNGILHILANGKKMTCLLDIQNHPEIENILGSWHHGSIICPSCLGINDPENRFCTHCGTPLPH</sequence>
<protein>
    <recommendedName>
        <fullName evidence="4">Zinc ribbon domain-containing protein</fullName>
    </recommendedName>
</protein>
<evidence type="ECO:0000313" key="3">
    <source>
        <dbReference type="Proteomes" id="UP001286174"/>
    </source>
</evidence>
<comment type="caution">
    <text evidence="2">The sequence shown here is derived from an EMBL/GenBank/DDBJ whole genome shotgun (WGS) entry which is preliminary data.</text>
</comment>
<feature type="transmembrane region" description="Helical" evidence="1">
    <location>
        <begin position="21"/>
        <end position="39"/>
    </location>
</feature>
<dbReference type="AlphaFoldDB" id="A0AB35U2R1"/>
<keyword evidence="1" id="KW-0472">Membrane</keyword>
<organism evidence="2 3">
    <name type="scientific">Grylomicrobium aquisgranensis</name>
    <dbReference type="NCBI Taxonomy" id="2926318"/>
    <lineage>
        <taxon>Bacteria</taxon>
        <taxon>Bacillati</taxon>
        <taxon>Bacillota</taxon>
        <taxon>Erysipelotrichia</taxon>
        <taxon>Erysipelotrichales</taxon>
        <taxon>Erysipelotrichaceae</taxon>
        <taxon>Grylomicrobium</taxon>
    </lineage>
</organism>
<keyword evidence="1" id="KW-1133">Transmembrane helix</keyword>
<keyword evidence="3" id="KW-1185">Reference proteome</keyword>
<reference evidence="2 3" key="1">
    <citation type="submission" date="2022-03" db="EMBL/GenBank/DDBJ databases">
        <title>Novel taxa within the pig intestine.</title>
        <authorList>
            <person name="Wylensek D."/>
            <person name="Bishof K."/>
            <person name="Afrizal A."/>
            <person name="Clavel T."/>
        </authorList>
    </citation>
    <scope>NUCLEOTIDE SEQUENCE [LARGE SCALE GENOMIC DNA]</scope>
    <source>
        <strain evidence="2 3">CLA-KB-P133</strain>
    </source>
</reference>
<gene>
    <name evidence="2" type="ORF">MOZ60_02545</name>
</gene>
<accession>A0AB35U2R1</accession>
<feature type="transmembrane region" description="Helical" evidence="1">
    <location>
        <begin position="45"/>
        <end position="65"/>
    </location>
</feature>
<evidence type="ECO:0008006" key="4">
    <source>
        <dbReference type="Google" id="ProtNLM"/>
    </source>
</evidence>
<evidence type="ECO:0000256" key="1">
    <source>
        <dbReference type="SAM" id="Phobius"/>
    </source>
</evidence>
<name>A0AB35U2R1_9FIRM</name>